<evidence type="ECO:0000256" key="6">
    <source>
        <dbReference type="ARBA" id="ARBA00023163"/>
    </source>
</evidence>
<dbReference type="InterPro" id="IPR001487">
    <property type="entry name" value="Bromodomain"/>
</dbReference>
<comment type="subcellular location">
    <subcellularLocation>
        <location evidence="1">Nucleus</location>
    </subcellularLocation>
</comment>
<evidence type="ECO:0000256" key="5">
    <source>
        <dbReference type="ARBA" id="ARBA00023117"/>
    </source>
</evidence>
<keyword evidence="6" id="KW-0804">Transcription</keyword>
<organism evidence="11 12">
    <name type="scientific">Saccharata proteae CBS 121410</name>
    <dbReference type="NCBI Taxonomy" id="1314787"/>
    <lineage>
        <taxon>Eukaryota</taxon>
        <taxon>Fungi</taxon>
        <taxon>Dikarya</taxon>
        <taxon>Ascomycota</taxon>
        <taxon>Pezizomycotina</taxon>
        <taxon>Dothideomycetes</taxon>
        <taxon>Dothideomycetes incertae sedis</taxon>
        <taxon>Botryosphaeriales</taxon>
        <taxon>Saccharataceae</taxon>
        <taxon>Saccharata</taxon>
    </lineage>
</organism>
<keyword evidence="4" id="KW-0805">Transcription regulation</keyword>
<evidence type="ECO:0000256" key="4">
    <source>
        <dbReference type="ARBA" id="ARBA00023015"/>
    </source>
</evidence>
<dbReference type="GO" id="GO:0006368">
    <property type="term" value="P:transcription elongation by RNA polymerase II"/>
    <property type="evidence" value="ECO:0007669"/>
    <property type="project" value="TreeGrafter"/>
</dbReference>
<gene>
    <name evidence="11" type="ORF">K490DRAFT_58508</name>
</gene>
<dbReference type="PRINTS" id="PR00503">
    <property type="entry name" value="BROMODOMAIN"/>
</dbReference>
<keyword evidence="7" id="KW-0539">Nucleus</keyword>
<evidence type="ECO:0000256" key="3">
    <source>
        <dbReference type="ARBA" id="ARBA00022853"/>
    </source>
</evidence>
<keyword evidence="2" id="KW-0677">Repeat</keyword>
<keyword evidence="12" id="KW-1185">Reference proteome</keyword>
<dbReference type="InterPro" id="IPR054551">
    <property type="entry name" value="RSC4_Ig-like"/>
</dbReference>
<dbReference type="SUPFAM" id="SSF47370">
    <property type="entry name" value="Bromodomain"/>
    <property type="match status" value="2"/>
</dbReference>
<feature type="domain" description="Bromo" evidence="10">
    <location>
        <begin position="57"/>
        <end position="127"/>
    </location>
</feature>
<evidence type="ECO:0000259" key="10">
    <source>
        <dbReference type="PROSITE" id="PS50014"/>
    </source>
</evidence>
<dbReference type="Proteomes" id="UP000799776">
    <property type="component" value="Unassembled WGS sequence"/>
</dbReference>
<evidence type="ECO:0000256" key="7">
    <source>
        <dbReference type="ARBA" id="ARBA00023242"/>
    </source>
</evidence>
<feature type="compositionally biased region" description="Low complexity" evidence="9">
    <location>
        <begin position="512"/>
        <end position="531"/>
    </location>
</feature>
<feature type="region of interest" description="Disordered" evidence="9">
    <location>
        <begin position="165"/>
        <end position="227"/>
    </location>
</feature>
<dbReference type="PROSITE" id="PS50014">
    <property type="entry name" value="BROMODOMAIN_2"/>
    <property type="match status" value="2"/>
</dbReference>
<evidence type="ECO:0000256" key="9">
    <source>
        <dbReference type="SAM" id="MobiDB-lite"/>
    </source>
</evidence>
<feature type="compositionally biased region" description="Polar residues" evidence="9">
    <location>
        <begin position="440"/>
        <end position="453"/>
    </location>
</feature>
<dbReference type="PANTHER" id="PTHR16062">
    <property type="entry name" value="SWI/SNF-RELATED"/>
    <property type="match status" value="1"/>
</dbReference>
<dbReference type="FunFam" id="1.20.920.10:FF:000083">
    <property type="entry name" value="WGS project CABT00000000 data, contig 2.8"/>
    <property type="match status" value="1"/>
</dbReference>
<feature type="region of interest" description="Disordered" evidence="9">
    <location>
        <begin position="348"/>
        <end position="403"/>
    </location>
</feature>
<dbReference type="CDD" id="cd04369">
    <property type="entry name" value="Bromodomain"/>
    <property type="match status" value="2"/>
</dbReference>
<dbReference type="InterPro" id="IPR037382">
    <property type="entry name" value="Rsc/polybromo"/>
</dbReference>
<dbReference type="PANTHER" id="PTHR16062:SF21">
    <property type="entry name" value="CHROMATIN STRUCTURE-REMODELING COMPLEX SUBUNIT RSC1-RELATED"/>
    <property type="match status" value="1"/>
</dbReference>
<evidence type="ECO:0000256" key="8">
    <source>
        <dbReference type="PROSITE-ProRule" id="PRU00035"/>
    </source>
</evidence>
<dbReference type="OrthoDB" id="6017at2759"/>
<keyword evidence="3" id="KW-0156">Chromatin regulator</keyword>
<feature type="compositionally biased region" description="Polar residues" evidence="9">
    <location>
        <begin position="464"/>
        <end position="475"/>
    </location>
</feature>
<name>A0A9P4HPR7_9PEZI</name>
<reference evidence="11" key="1">
    <citation type="journal article" date="2020" name="Stud. Mycol.">
        <title>101 Dothideomycetes genomes: a test case for predicting lifestyles and emergence of pathogens.</title>
        <authorList>
            <person name="Haridas S."/>
            <person name="Albert R."/>
            <person name="Binder M."/>
            <person name="Bloem J."/>
            <person name="Labutti K."/>
            <person name="Salamov A."/>
            <person name="Andreopoulos B."/>
            <person name="Baker S."/>
            <person name="Barry K."/>
            <person name="Bills G."/>
            <person name="Bluhm B."/>
            <person name="Cannon C."/>
            <person name="Castanera R."/>
            <person name="Culley D."/>
            <person name="Daum C."/>
            <person name="Ezra D."/>
            <person name="Gonzalez J."/>
            <person name="Henrissat B."/>
            <person name="Kuo A."/>
            <person name="Liang C."/>
            <person name="Lipzen A."/>
            <person name="Lutzoni F."/>
            <person name="Magnuson J."/>
            <person name="Mondo S."/>
            <person name="Nolan M."/>
            <person name="Ohm R."/>
            <person name="Pangilinan J."/>
            <person name="Park H.-J."/>
            <person name="Ramirez L."/>
            <person name="Alfaro M."/>
            <person name="Sun H."/>
            <person name="Tritt A."/>
            <person name="Yoshinaga Y."/>
            <person name="Zwiers L.-H."/>
            <person name="Turgeon B."/>
            <person name="Goodwin S."/>
            <person name="Spatafora J."/>
            <person name="Crous P."/>
            <person name="Grigoriev I."/>
        </authorList>
    </citation>
    <scope>NUCLEOTIDE SEQUENCE</scope>
    <source>
        <strain evidence="11">CBS 121410</strain>
    </source>
</reference>
<sequence>MERETKRKAAAAASPDDARATKRQKMPHDEDAPETPDTTFDVGMRFLETMKTAKDKTGRPIATSFLELPDKDAIPHYYEEILLPVSLSTIEAKLKNKEYENLSAVESDVKRMVNNAKQFNDKHSAIYADAERVRKTASNYMVKHNPAYRSGNYTAIATPLPAEKQANGVQATGTVERPRRAAAPVQTPQTPQPDSTPIPTRTRNKSAVGESVARDPIPPADGTERDVTGRTFQEAQEILIEDFEKYVEPESGLKIYQPFATLPSRALKDYYAAIKHPVSLGGVLKKCQGFIGKKEGFSGVSDFKSWRALEDEVSYIWNNARSFNEDGSDLYNLANEFEEHFKRRLEEVKEKVEEPPQPKLKLNMSSTTTKPSGIKLRLGGSKNSPAPGSAPSTPARGSSSTPGVIVDNEALERQKNHVQAGMNGHRPPSSGGIRSGSIPAQQTAGSPSANLNGVKSEGPGVQSPALNSIRLSSTAPEVKGQAPQLPSSAMMPPPNVTPRIASGSPHTTNGYPAPNTMNNMHNNNNAAHPPNGSIFSKHRAPGTTRSDYLLPSLTISSHPSLPLPAPYRLTIPASPHTTHQSVTIALPASHASIQIIPRIPVALTAKPYRIFVTANHSRLAEVVAPGGVPERREKGKPVFEARFGQGVNRVDVEIVAGVGKGNAEGVAREACTVFVHVLRS</sequence>
<evidence type="ECO:0000313" key="12">
    <source>
        <dbReference type="Proteomes" id="UP000799776"/>
    </source>
</evidence>
<proteinExistence type="predicted"/>
<dbReference type="AlphaFoldDB" id="A0A9P4HPR7"/>
<dbReference type="Pfam" id="PF22994">
    <property type="entry name" value="RSC4_Ig_like"/>
    <property type="match status" value="1"/>
</dbReference>
<dbReference type="GO" id="GO:0016586">
    <property type="term" value="C:RSC-type complex"/>
    <property type="evidence" value="ECO:0007669"/>
    <property type="project" value="InterPro"/>
</dbReference>
<keyword evidence="5 8" id="KW-0103">Bromodomain</keyword>
<feature type="compositionally biased region" description="Low complexity" evidence="9">
    <location>
        <begin position="426"/>
        <end position="439"/>
    </location>
</feature>
<dbReference type="GO" id="GO:0003682">
    <property type="term" value="F:chromatin binding"/>
    <property type="evidence" value="ECO:0007669"/>
    <property type="project" value="TreeGrafter"/>
</dbReference>
<evidence type="ECO:0000256" key="1">
    <source>
        <dbReference type="ARBA" id="ARBA00004123"/>
    </source>
</evidence>
<protein>
    <submittedName>
        <fullName evidence="11">Bromodomain-containing protein</fullName>
    </submittedName>
</protein>
<feature type="compositionally biased region" description="Low complexity" evidence="9">
    <location>
        <begin position="384"/>
        <end position="403"/>
    </location>
</feature>
<feature type="domain" description="Bromo" evidence="10">
    <location>
        <begin position="251"/>
        <end position="331"/>
    </location>
</feature>
<accession>A0A9P4HPR7</accession>
<dbReference type="InterPro" id="IPR036427">
    <property type="entry name" value="Bromodomain-like_sf"/>
</dbReference>
<evidence type="ECO:0000256" key="2">
    <source>
        <dbReference type="ARBA" id="ARBA00022737"/>
    </source>
</evidence>
<dbReference type="EMBL" id="ML978729">
    <property type="protein sequence ID" value="KAF2085614.1"/>
    <property type="molecule type" value="Genomic_DNA"/>
</dbReference>
<dbReference type="Gene3D" id="1.20.920.10">
    <property type="entry name" value="Bromodomain-like"/>
    <property type="match status" value="2"/>
</dbReference>
<evidence type="ECO:0000313" key="11">
    <source>
        <dbReference type="EMBL" id="KAF2085614.1"/>
    </source>
</evidence>
<feature type="region of interest" description="Disordered" evidence="9">
    <location>
        <begin position="419"/>
        <end position="540"/>
    </location>
</feature>
<comment type="caution">
    <text evidence="11">The sequence shown here is derived from an EMBL/GenBank/DDBJ whole genome shotgun (WGS) entry which is preliminary data.</text>
</comment>
<dbReference type="Pfam" id="PF00439">
    <property type="entry name" value="Bromodomain"/>
    <property type="match status" value="2"/>
</dbReference>
<dbReference type="SMART" id="SM00297">
    <property type="entry name" value="BROMO"/>
    <property type="match status" value="2"/>
</dbReference>
<feature type="region of interest" description="Disordered" evidence="9">
    <location>
        <begin position="1"/>
        <end position="41"/>
    </location>
</feature>
<feature type="compositionally biased region" description="Basic and acidic residues" evidence="9">
    <location>
        <begin position="16"/>
        <end position="30"/>
    </location>
</feature>
<dbReference type="GO" id="GO:0006338">
    <property type="term" value="P:chromatin remodeling"/>
    <property type="evidence" value="ECO:0007669"/>
    <property type="project" value="InterPro"/>
</dbReference>